<evidence type="ECO:0000313" key="7">
    <source>
        <dbReference type="EMBL" id="KAH7352110.1"/>
    </source>
</evidence>
<dbReference type="InterPro" id="IPR023485">
    <property type="entry name" value="Ptyr_pPase"/>
</dbReference>
<dbReference type="AlphaFoldDB" id="A0A8T2SJ72"/>
<comment type="caution">
    <text evidence="7">The sequence shown here is derived from an EMBL/GenBank/DDBJ whole genome shotgun (WGS) entry which is preliminary data.</text>
</comment>
<gene>
    <name evidence="7" type="ORF">KP509_19G030300</name>
</gene>
<keyword evidence="3" id="KW-0378">Hydrolase</keyword>
<sequence>MALGRSLLPVSFKPTDNAVFYAPSFVAFPGVSILTRSVPPSWSRTGILVYRRSSAVLPAVTTMSTAASSAGSPPRIGVLFVCLGNICRSPTAEAVFRHAVENRGLQSQFNIDSAGTIDYHEGEPADARMRSSASKRGIKLTSISRPIRPSDFEVFDFILAMDKKNKEDILKAYKQWSIEYKLPPNSDKKVKLMCEFCKKFDVKEVPDPYYGGPAGFEKVLDLLEDACESLLDSLVPTMGNSPAQRT</sequence>
<dbReference type="GO" id="GO:0004725">
    <property type="term" value="F:protein tyrosine phosphatase activity"/>
    <property type="evidence" value="ECO:0007669"/>
    <property type="project" value="InterPro"/>
</dbReference>
<organism evidence="7 8">
    <name type="scientific">Ceratopteris richardii</name>
    <name type="common">Triangle waterfern</name>
    <dbReference type="NCBI Taxonomy" id="49495"/>
    <lineage>
        <taxon>Eukaryota</taxon>
        <taxon>Viridiplantae</taxon>
        <taxon>Streptophyta</taxon>
        <taxon>Embryophyta</taxon>
        <taxon>Tracheophyta</taxon>
        <taxon>Polypodiopsida</taxon>
        <taxon>Polypodiidae</taxon>
        <taxon>Polypodiales</taxon>
        <taxon>Pteridineae</taxon>
        <taxon>Pteridaceae</taxon>
        <taxon>Parkerioideae</taxon>
        <taxon>Ceratopteris</taxon>
    </lineage>
</organism>
<dbReference type="EC" id="3.1.3.2" evidence="2"/>
<dbReference type="PANTHER" id="PTHR47439:SF1">
    <property type="entry name" value="ACID PHOSPHATASE"/>
    <property type="match status" value="1"/>
</dbReference>
<dbReference type="Pfam" id="PF01451">
    <property type="entry name" value="LMWPc"/>
    <property type="match status" value="1"/>
</dbReference>
<accession>A0A8T2SJ72</accession>
<evidence type="ECO:0000256" key="2">
    <source>
        <dbReference type="ARBA" id="ARBA00012646"/>
    </source>
</evidence>
<evidence type="ECO:0000259" key="6">
    <source>
        <dbReference type="SMART" id="SM00226"/>
    </source>
</evidence>
<evidence type="ECO:0000256" key="3">
    <source>
        <dbReference type="ARBA" id="ARBA00022801"/>
    </source>
</evidence>
<dbReference type="PRINTS" id="PR00719">
    <property type="entry name" value="LMWPTPASE"/>
</dbReference>
<protein>
    <recommendedName>
        <fullName evidence="2">acid phosphatase</fullName>
        <ecNumber evidence="2">3.1.3.2</ecNumber>
    </recommendedName>
</protein>
<evidence type="ECO:0000256" key="5">
    <source>
        <dbReference type="PIRSR" id="PIRSR617867-1"/>
    </source>
</evidence>
<dbReference type="InterPro" id="IPR036196">
    <property type="entry name" value="Ptyr_pPase_sf"/>
</dbReference>
<dbReference type="PANTHER" id="PTHR47439">
    <property type="entry name" value="LOW MOLECULAR WEIGHT PHOSPHOTYROSINE PROTEIN PHOSPHATASE-RELATED"/>
    <property type="match status" value="1"/>
</dbReference>
<feature type="active site" evidence="5">
    <location>
        <position position="88"/>
    </location>
</feature>
<dbReference type="EMBL" id="CM035424">
    <property type="protein sequence ID" value="KAH7352110.1"/>
    <property type="molecule type" value="Genomic_DNA"/>
</dbReference>
<keyword evidence="8" id="KW-1185">Reference proteome</keyword>
<dbReference type="Gene3D" id="3.40.50.2300">
    <property type="match status" value="1"/>
</dbReference>
<evidence type="ECO:0000256" key="1">
    <source>
        <dbReference type="ARBA" id="ARBA00011063"/>
    </source>
</evidence>
<dbReference type="OrthoDB" id="3388at2759"/>
<reference evidence="7" key="1">
    <citation type="submission" date="2021-08" db="EMBL/GenBank/DDBJ databases">
        <title>WGS assembly of Ceratopteris richardii.</title>
        <authorList>
            <person name="Marchant D.B."/>
            <person name="Chen G."/>
            <person name="Jenkins J."/>
            <person name="Shu S."/>
            <person name="Leebens-Mack J."/>
            <person name="Grimwood J."/>
            <person name="Schmutz J."/>
            <person name="Soltis P."/>
            <person name="Soltis D."/>
            <person name="Chen Z.-H."/>
        </authorList>
    </citation>
    <scope>NUCLEOTIDE SEQUENCE</scope>
    <source>
        <strain evidence="7">Whitten #5841</strain>
        <tissue evidence="7">Leaf</tissue>
    </source>
</reference>
<keyword evidence="4" id="KW-0904">Protein phosphatase</keyword>
<dbReference type="SMART" id="SM00226">
    <property type="entry name" value="LMWPc"/>
    <property type="match status" value="1"/>
</dbReference>
<dbReference type="Proteomes" id="UP000825935">
    <property type="component" value="Chromosome 19"/>
</dbReference>
<dbReference type="InterPro" id="IPR017867">
    <property type="entry name" value="Tyr_phospatase_low_mol_wt"/>
</dbReference>
<dbReference type="InterPro" id="IPR052995">
    <property type="entry name" value="LMW-PTP"/>
</dbReference>
<dbReference type="FunFam" id="3.40.50.2300:FF:000113">
    <property type="entry name" value="Low molecular weight protein-tyrosine-phosphatase"/>
    <property type="match status" value="1"/>
</dbReference>
<evidence type="ECO:0000313" key="8">
    <source>
        <dbReference type="Proteomes" id="UP000825935"/>
    </source>
</evidence>
<dbReference type="GO" id="GO:0003993">
    <property type="term" value="F:acid phosphatase activity"/>
    <property type="evidence" value="ECO:0007669"/>
    <property type="project" value="UniProtKB-EC"/>
</dbReference>
<dbReference type="OMA" id="QGEWHVE"/>
<proteinExistence type="inferred from homology"/>
<feature type="active site" description="Nucleophile" evidence="5">
    <location>
        <position position="82"/>
    </location>
</feature>
<dbReference type="CDD" id="cd16343">
    <property type="entry name" value="LMWPTP"/>
    <property type="match status" value="1"/>
</dbReference>
<comment type="similarity">
    <text evidence="1">Belongs to the low molecular weight phosphotyrosine protein phosphatase family.</text>
</comment>
<evidence type="ECO:0000256" key="4">
    <source>
        <dbReference type="ARBA" id="ARBA00022912"/>
    </source>
</evidence>
<feature type="domain" description="Phosphotyrosine protein phosphatase I" evidence="6">
    <location>
        <begin position="76"/>
        <end position="233"/>
    </location>
</feature>
<feature type="active site" description="Proton donor" evidence="5">
    <location>
        <position position="207"/>
    </location>
</feature>
<name>A0A8T2SJ72_CERRI</name>
<dbReference type="SUPFAM" id="SSF52788">
    <property type="entry name" value="Phosphotyrosine protein phosphatases I"/>
    <property type="match status" value="1"/>
</dbReference>